<name>A0ABQ8IXG7_DERPT</name>
<comment type="caution">
    <text evidence="1">The sequence shown here is derived from an EMBL/GenBank/DDBJ whole genome shotgun (WGS) entry which is preliminary data.</text>
</comment>
<protein>
    <submittedName>
        <fullName evidence="1">Uncharacterized protein</fullName>
    </submittedName>
</protein>
<sequence length="65" mass="7577">MHITFGIDIARREFAVCPISESINNDDCNFFGRQNGDNFILAVLQSEWKCISKKMLKMETMVYKQ</sequence>
<gene>
    <name evidence="1" type="ORF">DERP_014288</name>
</gene>
<proteinExistence type="predicted"/>
<dbReference type="Proteomes" id="UP000887458">
    <property type="component" value="Unassembled WGS sequence"/>
</dbReference>
<reference evidence="1 2" key="1">
    <citation type="journal article" date="2018" name="J. Allergy Clin. Immunol.">
        <title>High-quality assembly of Dermatophagoides pteronyssinus genome and transcriptome reveals a wide range of novel allergens.</title>
        <authorList>
            <person name="Liu X.Y."/>
            <person name="Yang K.Y."/>
            <person name="Wang M.Q."/>
            <person name="Kwok J.S."/>
            <person name="Zeng X."/>
            <person name="Yang Z."/>
            <person name="Xiao X.J."/>
            <person name="Lau C.P."/>
            <person name="Li Y."/>
            <person name="Huang Z.M."/>
            <person name="Ba J.G."/>
            <person name="Yim A.K."/>
            <person name="Ouyang C.Y."/>
            <person name="Ngai S.M."/>
            <person name="Chan T.F."/>
            <person name="Leung E.L."/>
            <person name="Liu L."/>
            <person name="Liu Z.G."/>
            <person name="Tsui S.K."/>
        </authorList>
    </citation>
    <scope>NUCLEOTIDE SEQUENCE [LARGE SCALE GENOMIC DNA]</scope>
    <source>
        <strain evidence="1">Derp</strain>
    </source>
</reference>
<evidence type="ECO:0000313" key="1">
    <source>
        <dbReference type="EMBL" id="KAH9414995.1"/>
    </source>
</evidence>
<dbReference type="EMBL" id="NJHN03000101">
    <property type="protein sequence ID" value="KAH9414995.1"/>
    <property type="molecule type" value="Genomic_DNA"/>
</dbReference>
<keyword evidence="2" id="KW-1185">Reference proteome</keyword>
<organism evidence="1 2">
    <name type="scientific">Dermatophagoides pteronyssinus</name>
    <name type="common">European house dust mite</name>
    <dbReference type="NCBI Taxonomy" id="6956"/>
    <lineage>
        <taxon>Eukaryota</taxon>
        <taxon>Metazoa</taxon>
        <taxon>Ecdysozoa</taxon>
        <taxon>Arthropoda</taxon>
        <taxon>Chelicerata</taxon>
        <taxon>Arachnida</taxon>
        <taxon>Acari</taxon>
        <taxon>Acariformes</taxon>
        <taxon>Sarcoptiformes</taxon>
        <taxon>Astigmata</taxon>
        <taxon>Psoroptidia</taxon>
        <taxon>Analgoidea</taxon>
        <taxon>Pyroglyphidae</taxon>
        <taxon>Dermatophagoidinae</taxon>
        <taxon>Dermatophagoides</taxon>
    </lineage>
</organism>
<reference evidence="1 2" key="2">
    <citation type="journal article" date="2022" name="Mol. Biol. Evol.">
        <title>Comparative Genomics Reveals Insights into the Divergent Evolution of Astigmatic Mites and Household Pest Adaptations.</title>
        <authorList>
            <person name="Xiong Q."/>
            <person name="Wan A.T."/>
            <person name="Liu X."/>
            <person name="Fung C.S."/>
            <person name="Xiao X."/>
            <person name="Malainual N."/>
            <person name="Hou J."/>
            <person name="Wang L."/>
            <person name="Wang M."/>
            <person name="Yang K.Y."/>
            <person name="Cui Y."/>
            <person name="Leung E.L."/>
            <person name="Nong W."/>
            <person name="Shin S.K."/>
            <person name="Au S.W."/>
            <person name="Jeong K.Y."/>
            <person name="Chew F.T."/>
            <person name="Hui J.H."/>
            <person name="Leung T.F."/>
            <person name="Tungtrongchitr A."/>
            <person name="Zhong N."/>
            <person name="Liu Z."/>
            <person name="Tsui S.K."/>
        </authorList>
    </citation>
    <scope>NUCLEOTIDE SEQUENCE [LARGE SCALE GENOMIC DNA]</scope>
    <source>
        <strain evidence="1">Derp</strain>
    </source>
</reference>
<evidence type="ECO:0000313" key="2">
    <source>
        <dbReference type="Proteomes" id="UP000887458"/>
    </source>
</evidence>
<accession>A0ABQ8IXG7</accession>